<evidence type="ECO:0000313" key="2">
    <source>
        <dbReference type="Proteomes" id="UP000220611"/>
    </source>
</evidence>
<sequence>MTPYFTEKIRKYFSVVGALFCLLRKTPSFIPTGNSQMHTQNLKKFFPFTYLELRSRNATCFYKNIEKYFFRLRALILLAQKVLHLFPLRTAKCTP</sequence>
<evidence type="ECO:0000313" key="1">
    <source>
        <dbReference type="EMBL" id="PEQ25304.1"/>
    </source>
</evidence>
<dbReference type="EMBL" id="NOXF01000002">
    <property type="protein sequence ID" value="PEQ25304.1"/>
    <property type="molecule type" value="Genomic_DNA"/>
</dbReference>
<accession>A0A855A666</accession>
<protein>
    <submittedName>
        <fullName evidence="1">Uncharacterized protein</fullName>
    </submittedName>
</protein>
<name>A0A855A666_9FIRM</name>
<keyword evidence="2" id="KW-1185">Reference proteome</keyword>
<organism evidence="1 2">
    <name type="scientific">[Clostridium] leptum DSM 753</name>
    <dbReference type="NCBI Taxonomy" id="428125"/>
    <lineage>
        <taxon>Bacteria</taxon>
        <taxon>Bacillati</taxon>
        <taxon>Bacillota</taxon>
        <taxon>Clostridia</taxon>
        <taxon>Eubacteriales</taxon>
        <taxon>Oscillospiraceae</taxon>
        <taxon>Oscillospiraceae incertae sedis</taxon>
    </lineage>
</organism>
<proteinExistence type="predicted"/>
<reference evidence="1 2" key="1">
    <citation type="submission" date="2017-07" db="EMBL/GenBank/DDBJ databases">
        <title>Prevalence of linear plasmids in Cutibacterium (Propionibacterium) acnes isolates obtained from prostatic tissue.</title>
        <authorList>
            <person name="Davidsson S."/>
            <person name="Carlsson J."/>
            <person name="Molling P."/>
            <person name="Andren O."/>
            <person name="Andersson S.-O."/>
            <person name="Brzuszkiewicz E."/>
            <person name="Poehlein A."/>
            <person name="Al-Zeer M."/>
            <person name="Brinkmann V."/>
            <person name="Scavenius C."/>
            <person name="Nazipi S."/>
            <person name="Soderquist B."/>
            <person name="Bruggemann H."/>
        </authorList>
    </citation>
    <scope>NUCLEOTIDE SEQUENCE [LARGE SCALE GENOMIC DNA]</scope>
    <source>
        <strain evidence="1 2">DSM 753</strain>
    </source>
</reference>
<dbReference type="AlphaFoldDB" id="A0A855A666"/>
<dbReference type="Proteomes" id="UP000220611">
    <property type="component" value="Unassembled WGS sequence"/>
</dbReference>
<comment type="caution">
    <text evidence="1">The sequence shown here is derived from an EMBL/GenBank/DDBJ whole genome shotgun (WGS) entry which is preliminary data.</text>
</comment>
<gene>
    <name evidence="1" type="ORF">CH238_04555</name>
</gene>